<reference evidence="1 2" key="1">
    <citation type="submission" date="2019-05" db="EMBL/GenBank/DDBJ databases">
        <title>Arcobacter sp. nov., isolated from sea sediment.</title>
        <authorList>
            <person name="Kim W."/>
        </authorList>
    </citation>
    <scope>NUCLEOTIDE SEQUENCE [LARGE SCALE GENOMIC DNA]</scope>
    <source>
        <strain evidence="1 2">CAU 1517</strain>
    </source>
</reference>
<keyword evidence="2" id="KW-1185">Reference proteome</keyword>
<dbReference type="Pfam" id="PF11294">
    <property type="entry name" value="DUF3095"/>
    <property type="match status" value="1"/>
</dbReference>
<accession>A0A5R8XZE2</accession>
<dbReference type="AlphaFoldDB" id="A0A5R8XZE2"/>
<dbReference type="OrthoDB" id="5342145at2"/>
<evidence type="ECO:0000313" key="1">
    <source>
        <dbReference type="EMBL" id="TLP37587.1"/>
    </source>
</evidence>
<comment type="caution">
    <text evidence="1">The sequence shown here is derived from an EMBL/GenBank/DDBJ whole genome shotgun (WGS) entry which is preliminary data.</text>
</comment>
<proteinExistence type="predicted"/>
<dbReference type="InterPro" id="IPR021445">
    <property type="entry name" value="DUF3095"/>
</dbReference>
<organism evidence="1 2">
    <name type="scientific">Arcobacter arenosus</name>
    <dbReference type="NCBI Taxonomy" id="2576037"/>
    <lineage>
        <taxon>Bacteria</taxon>
        <taxon>Pseudomonadati</taxon>
        <taxon>Campylobacterota</taxon>
        <taxon>Epsilonproteobacteria</taxon>
        <taxon>Campylobacterales</taxon>
        <taxon>Arcobacteraceae</taxon>
        <taxon>Arcobacter</taxon>
    </lineage>
</organism>
<name>A0A5R8XZE2_9BACT</name>
<gene>
    <name evidence="1" type="ORF">FDK22_09700</name>
</gene>
<protein>
    <submittedName>
        <fullName evidence="1">DUF3095 domain-containing protein</fullName>
    </submittedName>
</protein>
<sequence length="378" mass="44062">MATYYFYKNLKSISDFTELSNSDIYTKVPNDWHLFATDVKDSTKNIEKGKYKEINMLGAMSIISVLNVDRTLELPYIFGGDGAFILVPRRAYKGSRRALVAVREMAKEAYGLELRIGSISLEKLSSFEKEIFIAKYKPTQNHEQALIKGEGLDYFDYLLKLDDKFHIKDKKDEFYELDLEGLECRWSYIESSKDETLSFILKCPNEKDYKEVLENIEKIIGDSNSRHPIDENKLLLSFKAKDLNVEASFLSKSSLGKMLNLFKLRVINFLGLFLMKFKIGEWENYKKRIISTTDIEKFDNIVRMVFSISNKQMEKLEEYLEKEYQNKKLVYGINKSKHALMTCLIFERHGKHIHFVDTTNGGYAIAAKAYKKRLEEIN</sequence>
<dbReference type="Proteomes" id="UP000308901">
    <property type="component" value="Unassembled WGS sequence"/>
</dbReference>
<evidence type="ECO:0000313" key="2">
    <source>
        <dbReference type="Proteomes" id="UP000308901"/>
    </source>
</evidence>
<dbReference type="EMBL" id="VANU01000004">
    <property type="protein sequence ID" value="TLP37587.1"/>
    <property type="molecule type" value="Genomic_DNA"/>
</dbReference>
<dbReference type="RefSeq" id="WP_138152732.1">
    <property type="nucleotide sequence ID" value="NZ_VANU01000004.1"/>
</dbReference>